<dbReference type="Proteomes" id="UP000649955">
    <property type="component" value="Unassembled WGS sequence"/>
</dbReference>
<accession>A0ABQ3KK65</accession>
<comment type="caution">
    <text evidence="2">The sequence shown here is derived from an EMBL/GenBank/DDBJ whole genome shotgun (WGS) entry which is preliminary data.</text>
</comment>
<organism evidence="2 3">
    <name type="scientific">Amycolatopsis bullii</name>
    <dbReference type="NCBI Taxonomy" id="941987"/>
    <lineage>
        <taxon>Bacteria</taxon>
        <taxon>Bacillati</taxon>
        <taxon>Actinomycetota</taxon>
        <taxon>Actinomycetes</taxon>
        <taxon>Pseudonocardiales</taxon>
        <taxon>Pseudonocardiaceae</taxon>
        <taxon>Amycolatopsis</taxon>
    </lineage>
</organism>
<evidence type="ECO:0000313" key="3">
    <source>
        <dbReference type="Proteomes" id="UP000649955"/>
    </source>
</evidence>
<gene>
    <name evidence="2" type="ORF">GCM10017567_56980</name>
</gene>
<name>A0ABQ3KK65_9PSEU</name>
<keyword evidence="3" id="KW-1185">Reference proteome</keyword>
<feature type="signal peptide" evidence="1">
    <location>
        <begin position="1"/>
        <end position="30"/>
    </location>
</feature>
<evidence type="ECO:0000256" key="1">
    <source>
        <dbReference type="SAM" id="SignalP"/>
    </source>
</evidence>
<evidence type="ECO:0000313" key="2">
    <source>
        <dbReference type="EMBL" id="GHG29842.1"/>
    </source>
</evidence>
<proteinExistence type="predicted"/>
<keyword evidence="1" id="KW-0732">Signal</keyword>
<sequence>MRKTVKRWQKVTVASAVAALGMTLMSTAPADALGSRNVNRSCGTNYIASGGGGGNFWAQTTKVSGTCDGVLSVALQSSDGYISPRVYGTNSQAFTRIYNIDAIRGLHWGCNSCSVSVT</sequence>
<reference evidence="3" key="1">
    <citation type="journal article" date="2019" name="Int. J. Syst. Evol. Microbiol.">
        <title>The Global Catalogue of Microorganisms (GCM) 10K type strain sequencing project: providing services to taxonomists for standard genome sequencing and annotation.</title>
        <authorList>
            <consortium name="The Broad Institute Genomics Platform"/>
            <consortium name="The Broad Institute Genome Sequencing Center for Infectious Disease"/>
            <person name="Wu L."/>
            <person name="Ma J."/>
        </authorList>
    </citation>
    <scope>NUCLEOTIDE SEQUENCE [LARGE SCALE GENOMIC DNA]</scope>
    <source>
        <strain evidence="3">CGMCC 4.7680</strain>
    </source>
</reference>
<dbReference type="EMBL" id="BNAW01000030">
    <property type="protein sequence ID" value="GHG29842.1"/>
    <property type="molecule type" value="Genomic_DNA"/>
</dbReference>
<feature type="chain" id="PRO_5046580779" evidence="1">
    <location>
        <begin position="31"/>
        <end position="118"/>
    </location>
</feature>
<dbReference type="RefSeq" id="WP_191314386.1">
    <property type="nucleotide sequence ID" value="NZ_BNAW01000030.1"/>
</dbReference>
<protein>
    <submittedName>
        <fullName evidence="2">Uncharacterized protein</fullName>
    </submittedName>
</protein>